<comment type="pathway">
    <text evidence="1">Pyrimidine metabolism; dTTP biosynthesis.</text>
</comment>
<dbReference type="GO" id="GO:0006233">
    <property type="term" value="P:dTDP biosynthetic process"/>
    <property type="evidence" value="ECO:0007669"/>
    <property type="project" value="InterPro"/>
</dbReference>
<keyword evidence="7" id="KW-0547">Nucleotide-binding</keyword>
<evidence type="ECO:0000259" key="10">
    <source>
        <dbReference type="Pfam" id="PF02223"/>
    </source>
</evidence>
<dbReference type="InterPro" id="IPR039430">
    <property type="entry name" value="Thymidylate_kin-like_dom"/>
</dbReference>
<dbReference type="PANTHER" id="PTHR10344">
    <property type="entry name" value="THYMIDYLATE KINASE"/>
    <property type="match status" value="1"/>
</dbReference>
<evidence type="ECO:0000256" key="8">
    <source>
        <dbReference type="ARBA" id="ARBA00022777"/>
    </source>
</evidence>
<dbReference type="EMBL" id="PQIB02000002">
    <property type="protein sequence ID" value="RLN33694.1"/>
    <property type="molecule type" value="Genomic_DNA"/>
</dbReference>
<evidence type="ECO:0000256" key="4">
    <source>
        <dbReference type="ARBA" id="ARBA00017144"/>
    </source>
</evidence>
<dbReference type="InterPro" id="IPR018094">
    <property type="entry name" value="Thymidylate_kinase"/>
</dbReference>
<keyword evidence="8" id="KW-0418">Kinase</keyword>
<gene>
    <name evidence="11" type="ORF">C2845_PM03G14230</name>
</gene>
<evidence type="ECO:0000313" key="12">
    <source>
        <dbReference type="Proteomes" id="UP000275267"/>
    </source>
</evidence>
<accession>A0A3L6T683</accession>
<dbReference type="Pfam" id="PF02223">
    <property type="entry name" value="Thymidylate_kin"/>
    <property type="match status" value="1"/>
</dbReference>
<dbReference type="GO" id="GO:0004798">
    <property type="term" value="F:dTMP kinase activity"/>
    <property type="evidence" value="ECO:0007669"/>
    <property type="project" value="UniProtKB-EC"/>
</dbReference>
<comment type="similarity">
    <text evidence="2">Belongs to the thymidylate kinase family.</text>
</comment>
<dbReference type="HAMAP" id="MF_00165">
    <property type="entry name" value="Thymidylate_kinase"/>
    <property type="match status" value="1"/>
</dbReference>
<dbReference type="NCBIfam" id="TIGR00041">
    <property type="entry name" value="DTMP_kinase"/>
    <property type="match status" value="1"/>
</dbReference>
<dbReference type="Gene3D" id="3.40.50.300">
    <property type="entry name" value="P-loop containing nucleotide triphosphate hydrolases"/>
    <property type="match status" value="1"/>
</dbReference>
<proteinExistence type="inferred from homology"/>
<sequence length="253" mass="27838">MTTLVRLAGKAASWSRSGKSAAPSGLGLFAQRRRAFQGVRMASAGSNSGRGALIVLEGLDRSGKSSQCARLLSNLEGQGCRAEGWRFPDRGTSVGQMISAYLANESQLDDRTIHLLFSANRWEKRALMESKLLGGTTLIVDRYSYSGVAFSAAKGLDIEWCKAPDDGLIAPDLVIYLDVQPEKAAERGGYGGERYEKIEFQKRVADHYHSLRDSTWKIVDGSLSMETVEEQLRELATNCIQESQEKPLTNLTW</sequence>
<dbReference type="EC" id="2.7.4.9" evidence="3"/>
<dbReference type="GO" id="GO:0005524">
    <property type="term" value="F:ATP binding"/>
    <property type="evidence" value="ECO:0007669"/>
    <property type="project" value="UniProtKB-KW"/>
</dbReference>
<dbReference type="GO" id="GO:0006227">
    <property type="term" value="P:dUDP biosynthetic process"/>
    <property type="evidence" value="ECO:0007669"/>
    <property type="project" value="TreeGrafter"/>
</dbReference>
<evidence type="ECO:0000256" key="6">
    <source>
        <dbReference type="ARBA" id="ARBA00022727"/>
    </source>
</evidence>
<evidence type="ECO:0000256" key="2">
    <source>
        <dbReference type="ARBA" id="ARBA00009776"/>
    </source>
</evidence>
<dbReference type="GO" id="GO:0005634">
    <property type="term" value="C:nucleus"/>
    <property type="evidence" value="ECO:0007669"/>
    <property type="project" value="TreeGrafter"/>
</dbReference>
<dbReference type="GO" id="GO:0004550">
    <property type="term" value="F:nucleoside diphosphate kinase activity"/>
    <property type="evidence" value="ECO:0007669"/>
    <property type="project" value="TreeGrafter"/>
</dbReference>
<evidence type="ECO:0000256" key="5">
    <source>
        <dbReference type="ARBA" id="ARBA00022679"/>
    </source>
</evidence>
<dbReference type="GO" id="GO:0005739">
    <property type="term" value="C:mitochondrion"/>
    <property type="evidence" value="ECO:0007669"/>
    <property type="project" value="TreeGrafter"/>
</dbReference>
<dbReference type="PANTHER" id="PTHR10344:SF1">
    <property type="entry name" value="THYMIDYLATE KINASE"/>
    <property type="match status" value="1"/>
</dbReference>
<dbReference type="GO" id="GO:0005829">
    <property type="term" value="C:cytosol"/>
    <property type="evidence" value="ECO:0007669"/>
    <property type="project" value="TreeGrafter"/>
</dbReference>
<dbReference type="SUPFAM" id="SSF52540">
    <property type="entry name" value="P-loop containing nucleoside triphosphate hydrolases"/>
    <property type="match status" value="1"/>
</dbReference>
<protein>
    <recommendedName>
        <fullName evidence="4">Thymidylate kinase</fullName>
        <ecNumber evidence="3">2.7.4.9</ecNumber>
    </recommendedName>
</protein>
<dbReference type="OrthoDB" id="425602at2759"/>
<dbReference type="PROSITE" id="PS01331">
    <property type="entry name" value="THYMIDYLATE_KINASE"/>
    <property type="match status" value="1"/>
</dbReference>
<dbReference type="GO" id="GO:0006235">
    <property type="term" value="P:dTTP biosynthetic process"/>
    <property type="evidence" value="ECO:0007669"/>
    <property type="project" value="TreeGrafter"/>
</dbReference>
<dbReference type="FunFam" id="3.40.50.300:FF:000679">
    <property type="entry name" value="Thymidylate kinase"/>
    <property type="match status" value="1"/>
</dbReference>
<comment type="caution">
    <text evidence="11">The sequence shown here is derived from an EMBL/GenBank/DDBJ whole genome shotgun (WGS) entry which is preliminary data.</text>
</comment>
<dbReference type="CDD" id="cd01672">
    <property type="entry name" value="TMPK"/>
    <property type="match status" value="1"/>
</dbReference>
<keyword evidence="5" id="KW-0808">Transferase</keyword>
<feature type="domain" description="Thymidylate kinase-like" evidence="10">
    <location>
        <begin position="56"/>
        <end position="231"/>
    </location>
</feature>
<evidence type="ECO:0000256" key="1">
    <source>
        <dbReference type="ARBA" id="ARBA00004992"/>
    </source>
</evidence>
<evidence type="ECO:0000313" key="11">
    <source>
        <dbReference type="EMBL" id="RLN33694.1"/>
    </source>
</evidence>
<dbReference type="AlphaFoldDB" id="A0A3L6T683"/>
<evidence type="ECO:0000256" key="9">
    <source>
        <dbReference type="ARBA" id="ARBA00022840"/>
    </source>
</evidence>
<organism evidence="11 12">
    <name type="scientific">Panicum miliaceum</name>
    <name type="common">Proso millet</name>
    <name type="synonym">Broomcorn millet</name>
    <dbReference type="NCBI Taxonomy" id="4540"/>
    <lineage>
        <taxon>Eukaryota</taxon>
        <taxon>Viridiplantae</taxon>
        <taxon>Streptophyta</taxon>
        <taxon>Embryophyta</taxon>
        <taxon>Tracheophyta</taxon>
        <taxon>Spermatophyta</taxon>
        <taxon>Magnoliopsida</taxon>
        <taxon>Liliopsida</taxon>
        <taxon>Poales</taxon>
        <taxon>Poaceae</taxon>
        <taxon>PACMAD clade</taxon>
        <taxon>Panicoideae</taxon>
        <taxon>Panicodae</taxon>
        <taxon>Paniceae</taxon>
        <taxon>Panicinae</taxon>
        <taxon>Panicum</taxon>
        <taxon>Panicum sect. Panicum</taxon>
    </lineage>
</organism>
<reference evidence="12" key="1">
    <citation type="journal article" date="2019" name="Nat. Commun.">
        <title>The genome of broomcorn millet.</title>
        <authorList>
            <person name="Zou C."/>
            <person name="Miki D."/>
            <person name="Li D."/>
            <person name="Tang Q."/>
            <person name="Xiao L."/>
            <person name="Rajput S."/>
            <person name="Deng P."/>
            <person name="Jia W."/>
            <person name="Huang R."/>
            <person name="Zhang M."/>
            <person name="Sun Y."/>
            <person name="Hu J."/>
            <person name="Fu X."/>
            <person name="Schnable P.S."/>
            <person name="Li F."/>
            <person name="Zhang H."/>
            <person name="Feng B."/>
            <person name="Zhu X."/>
            <person name="Liu R."/>
            <person name="Schnable J.C."/>
            <person name="Zhu J.-K."/>
            <person name="Zhang H."/>
        </authorList>
    </citation>
    <scope>NUCLEOTIDE SEQUENCE [LARGE SCALE GENOMIC DNA]</scope>
</reference>
<dbReference type="InterPro" id="IPR018095">
    <property type="entry name" value="Thymidylate_kin_CS"/>
</dbReference>
<evidence type="ECO:0000256" key="3">
    <source>
        <dbReference type="ARBA" id="ARBA00012980"/>
    </source>
</evidence>
<dbReference type="STRING" id="4540.A0A3L6T683"/>
<evidence type="ECO:0000256" key="7">
    <source>
        <dbReference type="ARBA" id="ARBA00022741"/>
    </source>
</evidence>
<keyword evidence="6" id="KW-0545">Nucleotide biosynthesis</keyword>
<name>A0A3L6T683_PANMI</name>
<dbReference type="InterPro" id="IPR027417">
    <property type="entry name" value="P-loop_NTPase"/>
</dbReference>
<keyword evidence="12" id="KW-1185">Reference proteome</keyword>
<keyword evidence="9" id="KW-0067">ATP-binding</keyword>
<dbReference type="Proteomes" id="UP000275267">
    <property type="component" value="Unassembled WGS sequence"/>
</dbReference>